<dbReference type="InterPro" id="IPR001452">
    <property type="entry name" value="SH3_domain"/>
</dbReference>
<evidence type="ECO:0000313" key="1">
    <source>
        <dbReference type="EnsemblMetazoa" id="ASTEI06650-PA"/>
    </source>
</evidence>
<dbReference type="VEuPathDB" id="VectorBase:ASTEI06650"/>
<dbReference type="GO" id="GO:0005096">
    <property type="term" value="F:GTPase activator activity"/>
    <property type="evidence" value="ECO:0007669"/>
    <property type="project" value="InterPro"/>
</dbReference>
<dbReference type="SUPFAM" id="SSF48350">
    <property type="entry name" value="GTPase activation domain, GAP"/>
    <property type="match status" value="1"/>
</dbReference>
<dbReference type="SMART" id="SM00326">
    <property type="entry name" value="SH3"/>
    <property type="match status" value="1"/>
</dbReference>
<organism evidence="1 2">
    <name type="scientific">Anopheles stephensi</name>
    <name type="common">Indo-Pakistan malaria mosquito</name>
    <dbReference type="NCBI Taxonomy" id="30069"/>
    <lineage>
        <taxon>Eukaryota</taxon>
        <taxon>Metazoa</taxon>
        <taxon>Ecdysozoa</taxon>
        <taxon>Arthropoda</taxon>
        <taxon>Hexapoda</taxon>
        <taxon>Insecta</taxon>
        <taxon>Pterygota</taxon>
        <taxon>Neoptera</taxon>
        <taxon>Endopterygota</taxon>
        <taxon>Diptera</taxon>
        <taxon>Nematocera</taxon>
        <taxon>Culicoidea</taxon>
        <taxon>Culicidae</taxon>
        <taxon>Anophelinae</taxon>
        <taxon>Anopheles</taxon>
    </lineage>
</organism>
<dbReference type="Gene3D" id="2.30.30.40">
    <property type="entry name" value="SH3 Domains"/>
    <property type="match status" value="1"/>
</dbReference>
<reference evidence="1" key="2">
    <citation type="submission" date="2020-05" db="UniProtKB">
        <authorList>
            <consortium name="EnsemblMetazoa"/>
        </authorList>
    </citation>
    <scope>IDENTIFICATION</scope>
    <source>
        <strain evidence="1">Indian</strain>
    </source>
</reference>
<dbReference type="CDD" id="cd11882">
    <property type="entry name" value="SH3_GRAF-like"/>
    <property type="match status" value="1"/>
</dbReference>
<proteinExistence type="predicted"/>
<dbReference type="FunFam" id="2.30.30.40:FF:000055">
    <property type="entry name" value="rho GTPase-activating protein 26 isoform X1"/>
    <property type="match status" value="1"/>
</dbReference>
<dbReference type="AlphaFoldDB" id="A0A182YDW4"/>
<dbReference type="VEuPathDB" id="VectorBase:ASTE007244"/>
<reference evidence="2" key="1">
    <citation type="journal article" date="2014" name="Genome Biol.">
        <title>Genome analysis of a major urban malaria vector mosquito, Anopheles stephensi.</title>
        <authorList>
            <person name="Jiang X."/>
            <person name="Peery A."/>
            <person name="Hall A.B."/>
            <person name="Sharma A."/>
            <person name="Chen X.G."/>
            <person name="Waterhouse R.M."/>
            <person name="Komissarov A."/>
            <person name="Riehle M.M."/>
            <person name="Shouche Y."/>
            <person name="Sharakhova M.V."/>
            <person name="Lawson D."/>
            <person name="Pakpour N."/>
            <person name="Arensburger P."/>
            <person name="Davidson V.L."/>
            <person name="Eiglmeier K."/>
            <person name="Emrich S."/>
            <person name="George P."/>
            <person name="Kennedy R.C."/>
            <person name="Mane S.P."/>
            <person name="Maslen G."/>
            <person name="Oringanje C."/>
            <person name="Qi Y."/>
            <person name="Settlage R."/>
            <person name="Tojo M."/>
            <person name="Tubio J.M."/>
            <person name="Unger M.F."/>
            <person name="Wang B."/>
            <person name="Vernick K.D."/>
            <person name="Ribeiro J.M."/>
            <person name="James A.A."/>
            <person name="Michel K."/>
            <person name="Riehle M.A."/>
            <person name="Luckhart S."/>
            <person name="Sharakhov I.V."/>
            <person name="Tu Z."/>
        </authorList>
    </citation>
    <scope>NUCLEOTIDE SEQUENCE [LARGE SCALE GENOMIC DNA]</scope>
    <source>
        <strain evidence="2">Indian</strain>
    </source>
</reference>
<sequence>MSVFNLGVVFGPTLLRAAEETVAAILDIKFNNVIIEILIENYDKIFKNIPSTLAGGGAGESYIRVRTLYACLAENDGELSFEPNQIITNGMYISRVRRSNEPGWLEGTLNGKSGLIPENYVEILK</sequence>
<dbReference type="InterPro" id="IPR008936">
    <property type="entry name" value="Rho_GTPase_activation_prot"/>
</dbReference>
<dbReference type="Gene3D" id="1.10.555.10">
    <property type="entry name" value="Rho GTPase activation protein"/>
    <property type="match status" value="1"/>
</dbReference>
<evidence type="ECO:0000313" key="2">
    <source>
        <dbReference type="Proteomes" id="UP000076408"/>
    </source>
</evidence>
<dbReference type="STRING" id="30069.A0A182YDW4"/>
<keyword evidence="2" id="KW-1185">Reference proteome</keyword>
<dbReference type="PROSITE" id="PS50238">
    <property type="entry name" value="RHOGAP"/>
    <property type="match status" value="1"/>
</dbReference>
<dbReference type="EnsemblMetazoa" id="ASTEI06650-RA">
    <property type="protein sequence ID" value="ASTEI06650-PA"/>
    <property type="gene ID" value="ASTEI06650"/>
</dbReference>
<dbReference type="PANTHER" id="PTHR12552:SF1">
    <property type="entry name" value="RHO GTPASE-ACTIVATING PROTEIN GRAF"/>
    <property type="match status" value="1"/>
</dbReference>
<accession>A0A182YDW4</accession>
<protein>
    <submittedName>
        <fullName evidence="1">Uncharacterized protein</fullName>
    </submittedName>
</protein>
<dbReference type="GO" id="GO:0007165">
    <property type="term" value="P:signal transduction"/>
    <property type="evidence" value="ECO:0007669"/>
    <property type="project" value="InterPro"/>
</dbReference>
<dbReference type="VEuPathDB" id="VectorBase:ASTEI20_033999"/>
<dbReference type="InterPro" id="IPR036028">
    <property type="entry name" value="SH3-like_dom_sf"/>
</dbReference>
<dbReference type="Proteomes" id="UP000076408">
    <property type="component" value="Unassembled WGS sequence"/>
</dbReference>
<dbReference type="SUPFAM" id="SSF50044">
    <property type="entry name" value="SH3-domain"/>
    <property type="match status" value="1"/>
</dbReference>
<dbReference type="InterPro" id="IPR000198">
    <property type="entry name" value="RhoGAP_dom"/>
</dbReference>
<dbReference type="PANTHER" id="PTHR12552">
    <property type="entry name" value="OLIGOPHRENIN 1"/>
    <property type="match status" value="1"/>
</dbReference>
<name>A0A182YDW4_ANOST</name>
<dbReference type="InterPro" id="IPR047234">
    <property type="entry name" value="GRAF_fam"/>
</dbReference>
<dbReference type="PROSITE" id="PS50002">
    <property type="entry name" value="SH3"/>
    <property type="match status" value="1"/>
</dbReference>
<dbReference type="Pfam" id="PF14604">
    <property type="entry name" value="SH3_9"/>
    <property type="match status" value="1"/>
</dbReference>